<dbReference type="InterPro" id="IPR036890">
    <property type="entry name" value="HATPase_C_sf"/>
</dbReference>
<evidence type="ECO:0000313" key="17">
    <source>
        <dbReference type="EMBL" id="WDE98709.1"/>
    </source>
</evidence>
<gene>
    <name evidence="17" type="ORF">PQO03_12765</name>
</gene>
<evidence type="ECO:0000256" key="5">
    <source>
        <dbReference type="ARBA" id="ARBA00022553"/>
    </source>
</evidence>
<evidence type="ECO:0000259" key="15">
    <source>
        <dbReference type="PROSITE" id="PS50110"/>
    </source>
</evidence>
<dbReference type="PRINTS" id="PR00344">
    <property type="entry name" value="BCTRLSENSOR"/>
</dbReference>
<dbReference type="Proteomes" id="UP001214250">
    <property type="component" value="Chromosome 2"/>
</dbReference>
<keyword evidence="8" id="KW-0418">Kinase</keyword>
<feature type="coiled-coil region" evidence="12">
    <location>
        <begin position="338"/>
        <end position="376"/>
    </location>
</feature>
<keyword evidence="18" id="KW-1185">Reference proteome</keyword>
<protein>
    <recommendedName>
        <fullName evidence="3">histidine kinase</fullName>
        <ecNumber evidence="3">2.7.13.3</ecNumber>
    </recommendedName>
</protein>
<dbReference type="Gene3D" id="3.30.450.20">
    <property type="entry name" value="PAS domain"/>
    <property type="match status" value="1"/>
</dbReference>
<feature type="domain" description="Response regulatory" evidence="15">
    <location>
        <begin position="626"/>
        <end position="739"/>
    </location>
</feature>
<keyword evidence="17" id="KW-0067">ATP-binding</keyword>
<dbReference type="InterPro" id="IPR003661">
    <property type="entry name" value="HisK_dim/P_dom"/>
</dbReference>
<keyword evidence="6" id="KW-0808">Transferase</keyword>
<dbReference type="Gene3D" id="3.30.565.10">
    <property type="entry name" value="Histidine kinase-like ATPase, C-terminal domain"/>
    <property type="match status" value="1"/>
</dbReference>
<accession>A0ABY7W145</accession>
<feature type="transmembrane region" description="Helical" evidence="13">
    <location>
        <begin position="277"/>
        <end position="297"/>
    </location>
</feature>
<dbReference type="CDD" id="cd00082">
    <property type="entry name" value="HisKA"/>
    <property type="match status" value="1"/>
</dbReference>
<keyword evidence="5 11" id="KW-0597">Phosphoprotein</keyword>
<evidence type="ECO:0000256" key="7">
    <source>
        <dbReference type="ARBA" id="ARBA00022692"/>
    </source>
</evidence>
<feature type="domain" description="Histidine kinase" evidence="14">
    <location>
        <begin position="383"/>
        <end position="605"/>
    </location>
</feature>
<dbReference type="CDD" id="cd12914">
    <property type="entry name" value="PDC1_DGC_like"/>
    <property type="match status" value="1"/>
</dbReference>
<dbReference type="Pfam" id="PF00072">
    <property type="entry name" value="Response_reg"/>
    <property type="match status" value="1"/>
</dbReference>
<dbReference type="PROSITE" id="PS50110">
    <property type="entry name" value="RESPONSE_REGULATORY"/>
    <property type="match status" value="1"/>
</dbReference>
<dbReference type="SUPFAM" id="SSF47384">
    <property type="entry name" value="Homodimeric domain of signal transducing histidine kinase"/>
    <property type="match status" value="1"/>
</dbReference>
<dbReference type="InterPro" id="IPR036097">
    <property type="entry name" value="HisK_dim/P_sf"/>
</dbReference>
<dbReference type="Gene3D" id="1.10.287.130">
    <property type="match status" value="1"/>
</dbReference>
<dbReference type="InterPro" id="IPR005467">
    <property type="entry name" value="His_kinase_dom"/>
</dbReference>
<evidence type="ECO:0000256" key="6">
    <source>
        <dbReference type="ARBA" id="ARBA00022679"/>
    </source>
</evidence>
<dbReference type="Gene3D" id="3.40.50.2300">
    <property type="match status" value="1"/>
</dbReference>
<dbReference type="InterPro" id="IPR033479">
    <property type="entry name" value="dCache_1"/>
</dbReference>
<organism evidence="17 18">
    <name type="scientific">Lentisphaera profundi</name>
    <dbReference type="NCBI Taxonomy" id="1658616"/>
    <lineage>
        <taxon>Bacteria</taxon>
        <taxon>Pseudomonadati</taxon>
        <taxon>Lentisphaerota</taxon>
        <taxon>Lentisphaeria</taxon>
        <taxon>Lentisphaerales</taxon>
        <taxon>Lentisphaeraceae</taxon>
        <taxon>Lentisphaera</taxon>
    </lineage>
</organism>
<dbReference type="RefSeq" id="WP_274153578.1">
    <property type="nucleotide sequence ID" value="NZ_CP117812.1"/>
</dbReference>
<evidence type="ECO:0000256" key="3">
    <source>
        <dbReference type="ARBA" id="ARBA00012438"/>
    </source>
</evidence>
<dbReference type="GO" id="GO:0005524">
    <property type="term" value="F:ATP binding"/>
    <property type="evidence" value="ECO:0007669"/>
    <property type="project" value="UniProtKB-KW"/>
</dbReference>
<evidence type="ECO:0000313" key="18">
    <source>
        <dbReference type="Proteomes" id="UP001214250"/>
    </source>
</evidence>
<dbReference type="SMART" id="SM00388">
    <property type="entry name" value="HisKA"/>
    <property type="match status" value="1"/>
</dbReference>
<evidence type="ECO:0000256" key="13">
    <source>
        <dbReference type="SAM" id="Phobius"/>
    </source>
</evidence>
<comment type="subcellular location">
    <subcellularLocation>
        <location evidence="2">Cell membrane</location>
        <topology evidence="2">Multi-pass membrane protein</topology>
    </subcellularLocation>
</comment>
<feature type="modified residue" description="4-aspartylphosphate" evidence="11">
    <location>
        <position position="675"/>
    </location>
</feature>
<keyword evidence="9 13" id="KW-1133">Transmembrane helix</keyword>
<feature type="transmembrane region" description="Helical" evidence="13">
    <location>
        <begin position="15"/>
        <end position="37"/>
    </location>
</feature>
<keyword evidence="10 13" id="KW-0472">Membrane</keyword>
<dbReference type="SUPFAM" id="SSF52172">
    <property type="entry name" value="CheY-like"/>
    <property type="match status" value="1"/>
</dbReference>
<dbReference type="InterPro" id="IPR001789">
    <property type="entry name" value="Sig_transdc_resp-reg_receiver"/>
</dbReference>
<evidence type="ECO:0000256" key="1">
    <source>
        <dbReference type="ARBA" id="ARBA00000085"/>
    </source>
</evidence>
<dbReference type="Pfam" id="PF02743">
    <property type="entry name" value="dCache_1"/>
    <property type="match status" value="1"/>
</dbReference>
<evidence type="ECO:0000259" key="16">
    <source>
        <dbReference type="PROSITE" id="PS50885"/>
    </source>
</evidence>
<dbReference type="SMART" id="SM00387">
    <property type="entry name" value="HATPase_c"/>
    <property type="match status" value="1"/>
</dbReference>
<sequence length="744" mass="83426">MMSINSRLSLKHRVLLYFVLISVAAISSLSLGGIRFLEKSLLEKDLISSKLLAHEIHFNVKQVFANAERDLRLIAQSPVFVGEDFSIEYKGRELKRLKDLIGSFENLSLYDKEGHLLTTTSYGYVGGVKYSSYFKKTLEEQSLQTSPAYYTLEPQSLIFSFTNPVLDHSGQLKYVIYAQLNLSQLSSLITHLNFGESGFSQLIDEYGRIIASGGQDDLLTPVSADLQEKLRTESDGFRFEQNGLRHGSACSDSRFTVLVSQSYDEVLAVVNESLKKLIIYSILVLVVVTVIGTYFSYTISRPLEDLIKNVRNYVKGDRVNTKGSYGVPEEIDQLGSSFNKILGQIEQYQDKMEQLVNDRTEELAHAKDKAEAANKTKTLFLKNMSHEVRTPMNAILGFSQILKQKETEFNKIKLLDNVINAGNTLLKMLNDLLALSKTGSGKMDDNVSLLNLKIFFKDIELLFLGTCVKKKLFLKFDFDEAIENIVLLDSLKLKQVLVHLIDNAIKFTASGGVTIKIKTQAIDDDARIDLLISIKDTGVGIEKRHQEQIFKVFEQQQDGDFNESTGVGIGLALCTQLLGFMGGHLGLNSTIYEGSVFTFKIPNVELGLECQGDLSAIADEEYENKRILIADNKDLNRMIIKTVCEACHFSVEEAKTGVEVLRKSRSFLPDIIFLDLEIAKLNGFEVIRILREDDHVKNIKIIALSTKEYQRAKALEASDSFILKPLDQTSVIDALAPFIEQQTG</sequence>
<evidence type="ECO:0000256" key="12">
    <source>
        <dbReference type="SAM" id="Coils"/>
    </source>
</evidence>
<dbReference type="EMBL" id="CP117812">
    <property type="protein sequence ID" value="WDE98709.1"/>
    <property type="molecule type" value="Genomic_DNA"/>
</dbReference>
<dbReference type="Pfam" id="PF00512">
    <property type="entry name" value="HisKA"/>
    <property type="match status" value="1"/>
</dbReference>
<dbReference type="PANTHER" id="PTHR43047">
    <property type="entry name" value="TWO-COMPONENT HISTIDINE PROTEIN KINASE"/>
    <property type="match status" value="1"/>
</dbReference>
<dbReference type="InterPro" id="IPR004358">
    <property type="entry name" value="Sig_transdc_His_kin-like_C"/>
</dbReference>
<keyword evidence="17" id="KW-0547">Nucleotide-binding</keyword>
<keyword evidence="7 13" id="KW-0812">Transmembrane</keyword>
<dbReference type="InterPro" id="IPR003594">
    <property type="entry name" value="HATPase_dom"/>
</dbReference>
<evidence type="ECO:0000256" key="2">
    <source>
        <dbReference type="ARBA" id="ARBA00004651"/>
    </source>
</evidence>
<dbReference type="EC" id="2.7.13.3" evidence="3"/>
<dbReference type="SMART" id="SM00448">
    <property type="entry name" value="REC"/>
    <property type="match status" value="1"/>
</dbReference>
<evidence type="ECO:0000256" key="11">
    <source>
        <dbReference type="PROSITE-ProRule" id="PRU00169"/>
    </source>
</evidence>
<evidence type="ECO:0000256" key="9">
    <source>
        <dbReference type="ARBA" id="ARBA00022989"/>
    </source>
</evidence>
<name>A0ABY7W145_9BACT</name>
<dbReference type="InterPro" id="IPR011006">
    <property type="entry name" value="CheY-like_superfamily"/>
</dbReference>
<evidence type="ECO:0000259" key="14">
    <source>
        <dbReference type="PROSITE" id="PS50109"/>
    </source>
</evidence>
<reference evidence="17 18" key="1">
    <citation type="submission" date="2023-02" db="EMBL/GenBank/DDBJ databases">
        <title>Genome sequence of Lentisphaera profundi SAORIC-696.</title>
        <authorList>
            <person name="Kim e."/>
            <person name="Cho J.-C."/>
            <person name="Choi A."/>
            <person name="Kang I."/>
        </authorList>
    </citation>
    <scope>NUCLEOTIDE SEQUENCE [LARGE SCALE GENOMIC DNA]</scope>
    <source>
        <strain evidence="17 18">SAORIC-696</strain>
    </source>
</reference>
<evidence type="ECO:0000256" key="4">
    <source>
        <dbReference type="ARBA" id="ARBA00022475"/>
    </source>
</evidence>
<evidence type="ECO:0000256" key="10">
    <source>
        <dbReference type="ARBA" id="ARBA00023136"/>
    </source>
</evidence>
<dbReference type="Pfam" id="PF02518">
    <property type="entry name" value="HATPase_c"/>
    <property type="match status" value="1"/>
</dbReference>
<evidence type="ECO:0000256" key="8">
    <source>
        <dbReference type="ARBA" id="ARBA00022777"/>
    </source>
</evidence>
<keyword evidence="4" id="KW-1003">Cell membrane</keyword>
<dbReference type="PROSITE" id="PS50109">
    <property type="entry name" value="HIS_KIN"/>
    <property type="match status" value="1"/>
</dbReference>
<dbReference type="PROSITE" id="PS50885">
    <property type="entry name" value="HAMP"/>
    <property type="match status" value="1"/>
</dbReference>
<dbReference type="Gene3D" id="6.10.340.10">
    <property type="match status" value="1"/>
</dbReference>
<dbReference type="SUPFAM" id="SSF55874">
    <property type="entry name" value="ATPase domain of HSP90 chaperone/DNA topoisomerase II/histidine kinase"/>
    <property type="match status" value="1"/>
</dbReference>
<comment type="catalytic activity">
    <reaction evidence="1">
        <text>ATP + protein L-histidine = ADP + protein N-phospho-L-histidine.</text>
        <dbReference type="EC" id="2.7.13.3"/>
    </reaction>
</comment>
<feature type="domain" description="HAMP" evidence="16">
    <location>
        <begin position="297"/>
        <end position="350"/>
    </location>
</feature>
<keyword evidence="12" id="KW-0175">Coiled coil</keyword>
<dbReference type="InterPro" id="IPR003660">
    <property type="entry name" value="HAMP_dom"/>
</dbReference>
<proteinExistence type="predicted"/>